<name>A0ACD3B5I3_9AGAR</name>
<keyword evidence="2" id="KW-1185">Reference proteome</keyword>
<organism evidence="1 2">
    <name type="scientific">Pluteus cervinus</name>
    <dbReference type="NCBI Taxonomy" id="181527"/>
    <lineage>
        <taxon>Eukaryota</taxon>
        <taxon>Fungi</taxon>
        <taxon>Dikarya</taxon>
        <taxon>Basidiomycota</taxon>
        <taxon>Agaricomycotina</taxon>
        <taxon>Agaricomycetes</taxon>
        <taxon>Agaricomycetidae</taxon>
        <taxon>Agaricales</taxon>
        <taxon>Pluteineae</taxon>
        <taxon>Pluteaceae</taxon>
        <taxon>Pluteus</taxon>
    </lineage>
</organism>
<evidence type="ECO:0000313" key="1">
    <source>
        <dbReference type="EMBL" id="TFK72901.1"/>
    </source>
</evidence>
<gene>
    <name evidence="1" type="ORF">BDN72DRAFT_894350</name>
</gene>
<dbReference type="Proteomes" id="UP000308600">
    <property type="component" value="Unassembled WGS sequence"/>
</dbReference>
<reference evidence="1 2" key="1">
    <citation type="journal article" date="2019" name="Nat. Ecol. Evol.">
        <title>Megaphylogeny resolves global patterns of mushroom evolution.</title>
        <authorList>
            <person name="Varga T."/>
            <person name="Krizsan K."/>
            <person name="Foldi C."/>
            <person name="Dima B."/>
            <person name="Sanchez-Garcia M."/>
            <person name="Sanchez-Ramirez S."/>
            <person name="Szollosi G.J."/>
            <person name="Szarkandi J.G."/>
            <person name="Papp V."/>
            <person name="Albert L."/>
            <person name="Andreopoulos W."/>
            <person name="Angelini C."/>
            <person name="Antonin V."/>
            <person name="Barry K.W."/>
            <person name="Bougher N.L."/>
            <person name="Buchanan P."/>
            <person name="Buyck B."/>
            <person name="Bense V."/>
            <person name="Catcheside P."/>
            <person name="Chovatia M."/>
            <person name="Cooper J."/>
            <person name="Damon W."/>
            <person name="Desjardin D."/>
            <person name="Finy P."/>
            <person name="Geml J."/>
            <person name="Haridas S."/>
            <person name="Hughes K."/>
            <person name="Justo A."/>
            <person name="Karasinski D."/>
            <person name="Kautmanova I."/>
            <person name="Kiss B."/>
            <person name="Kocsube S."/>
            <person name="Kotiranta H."/>
            <person name="LaButti K.M."/>
            <person name="Lechner B.E."/>
            <person name="Liimatainen K."/>
            <person name="Lipzen A."/>
            <person name="Lukacs Z."/>
            <person name="Mihaltcheva S."/>
            <person name="Morgado L.N."/>
            <person name="Niskanen T."/>
            <person name="Noordeloos M.E."/>
            <person name="Ohm R.A."/>
            <person name="Ortiz-Santana B."/>
            <person name="Ovrebo C."/>
            <person name="Racz N."/>
            <person name="Riley R."/>
            <person name="Savchenko A."/>
            <person name="Shiryaev A."/>
            <person name="Soop K."/>
            <person name="Spirin V."/>
            <person name="Szebenyi C."/>
            <person name="Tomsovsky M."/>
            <person name="Tulloss R.E."/>
            <person name="Uehling J."/>
            <person name="Grigoriev I.V."/>
            <person name="Vagvolgyi C."/>
            <person name="Papp T."/>
            <person name="Martin F.M."/>
            <person name="Miettinen O."/>
            <person name="Hibbett D.S."/>
            <person name="Nagy L.G."/>
        </authorList>
    </citation>
    <scope>NUCLEOTIDE SEQUENCE [LARGE SCALE GENOMIC DNA]</scope>
    <source>
        <strain evidence="1 2">NL-1719</strain>
    </source>
</reference>
<dbReference type="EMBL" id="ML208280">
    <property type="protein sequence ID" value="TFK72901.1"/>
    <property type="molecule type" value="Genomic_DNA"/>
</dbReference>
<accession>A0ACD3B5I3</accession>
<evidence type="ECO:0000313" key="2">
    <source>
        <dbReference type="Proteomes" id="UP000308600"/>
    </source>
</evidence>
<proteinExistence type="predicted"/>
<protein>
    <submittedName>
        <fullName evidence="1">Acyl-CoA dehydrogenase NM domain-like protein</fullName>
    </submittedName>
</protein>
<sequence>MQFSREEVARHNTAGDLWVILNSEVYDLSKFAKFHPGGSIVLLSEEVAGRDATEAFYSLHRHEVLEKNQYMRFKIGVIQGEEVNIFKRKSGSLSQVPYAEPTWLVPGFHSPYYKESHKRFQVAVRGFVEEVIYPDAQAREEDGNPPSQHVIDEMAKMNLIAMRLGPGPHLRGRVLMGGIVEPAEFDNFHELIIAQELARIHARGYSDGLGGGTCIGLPPVLNFGKKELRERVAEEVLSGKKYICLAVTEAFAGSDVAGVKCRASRVVNGWVVNGTPSNQKWITNGTFADYFTVACRTDKGGLVALLVPRGPGISTTLIKTSYSTAAGTSFIQFDNVFVPANHVLGRENHGLQVILSNFNHERWGLTSGSIGGQRAILEECLKWAALRKVFGKPLTSQPVVRAKLAGMIARVESCQNWLESVTYQMTKMNYEQQALNLAGQLAFLKMYSTRAAQETAADAVQIFGGRGITRTGMGRLVEHYHRTLLIDAVGGGAEDVLGDLGVRQALRKMPDSARL</sequence>